<evidence type="ECO:0000256" key="1">
    <source>
        <dbReference type="SAM" id="MobiDB-lite"/>
    </source>
</evidence>
<reference evidence="2 3" key="1">
    <citation type="submission" date="2016-04" db="EMBL/GenBank/DDBJ databases">
        <title>Genome analyses suggest a sexual origin of heterokaryosis in a supposedly ancient asexual fungus.</title>
        <authorList>
            <person name="Ropars J."/>
            <person name="Sedzielewska K."/>
            <person name="Noel J."/>
            <person name="Charron P."/>
            <person name="Farinelli L."/>
            <person name="Marton T."/>
            <person name="Kruger M."/>
            <person name="Pelin A."/>
            <person name="Brachmann A."/>
            <person name="Corradi N."/>
        </authorList>
    </citation>
    <scope>NUCLEOTIDE SEQUENCE [LARGE SCALE GENOMIC DNA]</scope>
    <source>
        <strain evidence="2 3">A5</strain>
    </source>
</reference>
<reference evidence="2 3" key="2">
    <citation type="submission" date="2017-09" db="EMBL/GenBank/DDBJ databases">
        <title>Extensive intraspecific genome diversity in a model arbuscular mycorrhizal fungus.</title>
        <authorList>
            <person name="Chen E.C."/>
            <person name="Morin E."/>
            <person name="Beaudet D."/>
            <person name="Noel J."/>
            <person name="Ndikumana S."/>
            <person name="Charron P."/>
            <person name="St-Onge C."/>
            <person name="Giorgi J."/>
            <person name="Grigoriev I.V."/>
            <person name="Roux C."/>
            <person name="Martin F.M."/>
            <person name="Corradi N."/>
        </authorList>
    </citation>
    <scope>NUCLEOTIDE SEQUENCE [LARGE SCALE GENOMIC DNA]</scope>
    <source>
        <strain evidence="2 3">A5</strain>
    </source>
</reference>
<gene>
    <name evidence="2" type="ORF">RhiirA5_493582</name>
</gene>
<accession>A0A2N0QCA7</accession>
<feature type="region of interest" description="Disordered" evidence="1">
    <location>
        <begin position="21"/>
        <end position="61"/>
    </location>
</feature>
<evidence type="ECO:0000313" key="2">
    <source>
        <dbReference type="EMBL" id="PKC16693.1"/>
    </source>
</evidence>
<protein>
    <submittedName>
        <fullName evidence="2">Uncharacterized protein</fullName>
    </submittedName>
</protein>
<comment type="caution">
    <text evidence="2">The sequence shown here is derived from an EMBL/GenBank/DDBJ whole genome shotgun (WGS) entry which is preliminary data.</text>
</comment>
<sequence>MEKCNSSGKCGAIYCKRDSGPLRLVGRTSDDEGEDEEEDEEEDQDDGDEPLDTFYSDEDWE</sequence>
<dbReference type="Proteomes" id="UP000232722">
    <property type="component" value="Unassembled WGS sequence"/>
</dbReference>
<feature type="compositionally biased region" description="Acidic residues" evidence="1">
    <location>
        <begin position="31"/>
        <end position="61"/>
    </location>
</feature>
<dbReference type="VEuPathDB" id="FungiDB:RhiirFUN_005626"/>
<dbReference type="AlphaFoldDB" id="A0A2N0QCA7"/>
<name>A0A2N0QCA7_9GLOM</name>
<dbReference type="EMBL" id="LLXJ01000038">
    <property type="protein sequence ID" value="PKC16693.1"/>
    <property type="molecule type" value="Genomic_DNA"/>
</dbReference>
<organism evidence="2 3">
    <name type="scientific">Rhizophagus irregularis</name>
    <dbReference type="NCBI Taxonomy" id="588596"/>
    <lineage>
        <taxon>Eukaryota</taxon>
        <taxon>Fungi</taxon>
        <taxon>Fungi incertae sedis</taxon>
        <taxon>Mucoromycota</taxon>
        <taxon>Glomeromycotina</taxon>
        <taxon>Glomeromycetes</taxon>
        <taxon>Glomerales</taxon>
        <taxon>Glomeraceae</taxon>
        <taxon>Rhizophagus</taxon>
    </lineage>
</organism>
<evidence type="ECO:0000313" key="3">
    <source>
        <dbReference type="Proteomes" id="UP000232722"/>
    </source>
</evidence>
<proteinExistence type="predicted"/>